<proteinExistence type="predicted"/>
<accession>A0A5A7SFU6</accession>
<dbReference type="EMBL" id="VLNY01000001">
    <property type="protein sequence ID" value="KAA0024444.1"/>
    <property type="molecule type" value="Genomic_DNA"/>
</dbReference>
<dbReference type="AlphaFoldDB" id="A0A5A7SFU6"/>
<dbReference type="RefSeq" id="WP_149428220.1">
    <property type="nucleotide sequence ID" value="NZ_VLNY01000001.1"/>
</dbReference>
<organism evidence="1 2">
    <name type="scientific">Antrihabitans cavernicola</name>
    <dbReference type="NCBI Taxonomy" id="2495913"/>
    <lineage>
        <taxon>Bacteria</taxon>
        <taxon>Bacillati</taxon>
        <taxon>Actinomycetota</taxon>
        <taxon>Actinomycetes</taxon>
        <taxon>Mycobacteriales</taxon>
        <taxon>Nocardiaceae</taxon>
        <taxon>Antrihabitans</taxon>
    </lineage>
</organism>
<comment type="caution">
    <text evidence="1">The sequence shown here is derived from an EMBL/GenBank/DDBJ whole genome shotgun (WGS) entry which is preliminary data.</text>
</comment>
<protein>
    <submittedName>
        <fullName evidence="1">Uncharacterized protein</fullName>
    </submittedName>
</protein>
<reference evidence="1 2" key="1">
    <citation type="submission" date="2019-07" db="EMBL/GenBank/DDBJ databases">
        <title>Rhodococcus cavernicolus sp. nov., isolated from a cave.</title>
        <authorList>
            <person name="Lee S.D."/>
        </authorList>
    </citation>
    <scope>NUCLEOTIDE SEQUENCE [LARGE SCALE GENOMIC DNA]</scope>
    <source>
        <strain evidence="1 2">C1-24</strain>
    </source>
</reference>
<gene>
    <name evidence="1" type="ORF">FOY51_00280</name>
</gene>
<dbReference type="Proteomes" id="UP000322244">
    <property type="component" value="Unassembled WGS sequence"/>
</dbReference>
<keyword evidence="2" id="KW-1185">Reference proteome</keyword>
<evidence type="ECO:0000313" key="1">
    <source>
        <dbReference type="EMBL" id="KAA0024444.1"/>
    </source>
</evidence>
<name>A0A5A7SFU6_9NOCA</name>
<evidence type="ECO:0000313" key="2">
    <source>
        <dbReference type="Proteomes" id="UP000322244"/>
    </source>
</evidence>
<dbReference type="OrthoDB" id="3403532at2"/>
<sequence>MGQLSFFSAESVPPAVTDLSGLLAGPGQVVTSAGRARISAVVDAQWRARAVAAAIEECGLTAEIARSEEGHPLVRTDAVLALAPLASQWTKGAVKAAPRGWVPGPRELRIWALAAGYGENDGERFVLGLDPHASDTYSALAESLIRAGIAPTLIGTRGNSPGLRIVGRRRLTRLAENIGEPPADIDPEVHWPTF</sequence>